<dbReference type="Proteomes" id="UP000015462">
    <property type="component" value="Unassembled WGS sequence"/>
</dbReference>
<feature type="domain" description="Luciferase" evidence="2">
    <location>
        <begin position="78"/>
        <end position="146"/>
    </location>
</feature>
<reference evidence="3 4" key="1">
    <citation type="journal article" date="2013" name="Genome Announc.">
        <title>Genome Sequence of the Pyrene- and Fluoranthene-Degrading Bacterium Cycloclasticus sp. Strain PY97M.</title>
        <authorList>
            <person name="Cui Z."/>
            <person name="Xu G."/>
            <person name="Li Q."/>
            <person name="Gao W."/>
            <person name="Zheng L."/>
        </authorList>
    </citation>
    <scope>NUCLEOTIDE SEQUENCE [LARGE SCALE GENOMIC DNA]</scope>
    <source>
        <strain evidence="3 4">PY97M</strain>
    </source>
</reference>
<sequence>MLQISTREGERPETTNTNPHEQLTQNPSVECHQLFKEKLFHFDKVSRRPSIISVPGAEALWLEEGEPCNCTNGFMIEREFAHIHPAYDGSLHMALSEEDFKTVIDKQWGERHPLAGKGPIPETIALVYAPRDIEEIDTVMKIVNASLKNAKTTKGTAL</sequence>
<feature type="compositionally biased region" description="Polar residues" evidence="1">
    <location>
        <begin position="14"/>
        <end position="26"/>
    </location>
</feature>
<accession>A0AB33Z5M4</accession>
<feature type="region of interest" description="Disordered" evidence="1">
    <location>
        <begin position="1"/>
        <end position="26"/>
    </location>
</feature>
<proteinExistence type="predicted"/>
<evidence type="ECO:0000259" key="2">
    <source>
        <dbReference type="Pfam" id="PF17648"/>
    </source>
</evidence>
<dbReference type="PANTHER" id="PTHR38695">
    <property type="entry name" value="AMINO ACID PERMEASE_ SLC12A DOMAIN-CONTAINING PROTEIN"/>
    <property type="match status" value="1"/>
</dbReference>
<name>A0AB33Z5M4_9GAMM</name>
<dbReference type="Pfam" id="PF17648">
    <property type="entry name" value="Luciferase"/>
    <property type="match status" value="1"/>
</dbReference>
<evidence type="ECO:0000313" key="3">
    <source>
        <dbReference type="EMBL" id="EPD14378.1"/>
    </source>
</evidence>
<dbReference type="RefSeq" id="WP_015005258.1">
    <property type="nucleotide sequence ID" value="NZ_FQZJ01000006.1"/>
</dbReference>
<evidence type="ECO:0000256" key="1">
    <source>
        <dbReference type="SAM" id="MobiDB-lite"/>
    </source>
</evidence>
<dbReference type="PANTHER" id="PTHR38695:SF1">
    <property type="entry name" value="AMINO ACID PERMEASE_ SLC12A DOMAIN-CONTAINING PROTEIN"/>
    <property type="match status" value="1"/>
</dbReference>
<comment type="caution">
    <text evidence="3">The sequence shown here is derived from an EMBL/GenBank/DDBJ whole genome shotgun (WGS) entry which is preliminary data.</text>
</comment>
<evidence type="ECO:0000313" key="4">
    <source>
        <dbReference type="Proteomes" id="UP000015462"/>
    </source>
</evidence>
<gene>
    <name evidence="3" type="ORF">L196_02735</name>
</gene>
<organism evidence="3 4">
    <name type="scientific">Cycloclasticus pugetii</name>
    <dbReference type="NCBI Taxonomy" id="34068"/>
    <lineage>
        <taxon>Bacteria</taxon>
        <taxon>Pseudomonadati</taxon>
        <taxon>Pseudomonadota</taxon>
        <taxon>Gammaproteobacteria</taxon>
        <taxon>Thiotrichales</taxon>
        <taxon>Piscirickettsiaceae</taxon>
        <taxon>Cycloclasticus</taxon>
    </lineage>
</organism>
<dbReference type="InterPro" id="IPR048273">
    <property type="entry name" value="Luciferase"/>
</dbReference>
<protein>
    <recommendedName>
        <fullName evidence="2">Luciferase domain-containing protein</fullName>
    </recommendedName>
</protein>
<dbReference type="AlphaFoldDB" id="A0AB33Z5M4"/>
<dbReference type="InterPro" id="IPR040841">
    <property type="entry name" value="Luciferase_dom"/>
</dbReference>
<dbReference type="EMBL" id="ASHL01000001">
    <property type="protein sequence ID" value="EPD14378.1"/>
    <property type="molecule type" value="Genomic_DNA"/>
</dbReference>
<keyword evidence="4" id="KW-1185">Reference proteome</keyword>